<reference evidence="2 3" key="1">
    <citation type="submission" date="2018-09" db="EMBL/GenBank/DDBJ databases">
        <title>Marinorhizobium profundi gen. nov., sp. nov., isolated from a deep-sea sediment sample from the New Britain Trench and proposal of Marinorhizobiaceae fam. nov. in the order Rhizobiales of the class Alphaproteobacteria.</title>
        <authorList>
            <person name="Cao J."/>
        </authorList>
    </citation>
    <scope>NUCLEOTIDE SEQUENCE [LARGE SCALE GENOMIC DNA]</scope>
    <source>
        <strain evidence="2 3">WS11</strain>
    </source>
</reference>
<dbReference type="Pfam" id="PF05437">
    <property type="entry name" value="AzlD"/>
    <property type="match status" value="1"/>
</dbReference>
<proteinExistence type="predicted"/>
<feature type="transmembrane region" description="Helical" evidence="1">
    <location>
        <begin position="67"/>
        <end position="96"/>
    </location>
</feature>
<keyword evidence="1" id="KW-0812">Transmembrane</keyword>
<dbReference type="RefSeq" id="WP_126009462.1">
    <property type="nucleotide sequence ID" value="NZ_CP032509.1"/>
</dbReference>
<dbReference type="EMBL" id="CP032509">
    <property type="protein sequence ID" value="AZN71286.1"/>
    <property type="molecule type" value="Genomic_DNA"/>
</dbReference>
<dbReference type="InterPro" id="IPR008407">
    <property type="entry name" value="Brnchd-chn_aa_trnsp_AzlD"/>
</dbReference>
<keyword evidence="1" id="KW-1133">Transmembrane helix</keyword>
<organism evidence="2 3">
    <name type="scientific">Georhizobium profundi</name>
    <dbReference type="NCBI Taxonomy" id="2341112"/>
    <lineage>
        <taxon>Bacteria</taxon>
        <taxon>Pseudomonadati</taxon>
        <taxon>Pseudomonadota</taxon>
        <taxon>Alphaproteobacteria</taxon>
        <taxon>Hyphomicrobiales</taxon>
        <taxon>Rhizobiaceae</taxon>
        <taxon>Georhizobium</taxon>
    </lineage>
</organism>
<keyword evidence="3" id="KW-1185">Reference proteome</keyword>
<evidence type="ECO:0000313" key="3">
    <source>
        <dbReference type="Proteomes" id="UP000268192"/>
    </source>
</evidence>
<gene>
    <name evidence="2" type="ORF">D5400_08405</name>
</gene>
<protein>
    <submittedName>
        <fullName evidence="2">AzlD family protein</fullName>
    </submittedName>
</protein>
<dbReference type="Proteomes" id="UP000268192">
    <property type="component" value="Chromosome"/>
</dbReference>
<dbReference type="AlphaFoldDB" id="A0A3Q8XMW5"/>
<dbReference type="OrthoDB" id="8400318at2"/>
<name>A0A3Q8XMW5_9HYPH</name>
<evidence type="ECO:0000313" key="2">
    <source>
        <dbReference type="EMBL" id="AZN71286.1"/>
    </source>
</evidence>
<feature type="transmembrane region" description="Helical" evidence="1">
    <location>
        <begin position="6"/>
        <end position="29"/>
    </location>
</feature>
<feature type="transmembrane region" description="Helical" evidence="1">
    <location>
        <begin position="41"/>
        <end position="61"/>
    </location>
</feature>
<dbReference type="KEGG" id="abaw:D5400_08405"/>
<keyword evidence="1" id="KW-0472">Membrane</keyword>
<sequence length="100" mass="10485">MDGFSVNVWIILAAALATYATRIGGHLILSRFERLHPRVEAALNAVPAAVLTTLFAPAAVFNGTAEALTMAVAILIGLRLPMLATVFIGTAIVVALRALM</sequence>
<accession>A0A3Q8XMW5</accession>
<evidence type="ECO:0000256" key="1">
    <source>
        <dbReference type="SAM" id="Phobius"/>
    </source>
</evidence>